<name>U2DUE3_9MOLU</name>
<comment type="caution">
    <text evidence="2">The sequence shown here is derived from an EMBL/GenBank/DDBJ whole genome shotgun (WGS) entry which is preliminary data.</text>
</comment>
<organism evidence="2 3">
    <name type="scientific">Haloplasma contractile SSD-17B</name>
    <dbReference type="NCBI Taxonomy" id="1033810"/>
    <lineage>
        <taxon>Bacteria</taxon>
        <taxon>Bacillati</taxon>
        <taxon>Mycoplasmatota</taxon>
        <taxon>Mollicutes</taxon>
        <taxon>Haloplasmatales</taxon>
        <taxon>Haloplasmataceae</taxon>
        <taxon>Haloplasma</taxon>
    </lineage>
</organism>
<keyword evidence="1" id="KW-0175">Coiled coil</keyword>
<feature type="coiled-coil region" evidence="1">
    <location>
        <begin position="41"/>
        <end position="68"/>
    </location>
</feature>
<dbReference type="InParanoid" id="U2DUE3"/>
<evidence type="ECO:0000313" key="3">
    <source>
        <dbReference type="Proteomes" id="UP000005707"/>
    </source>
</evidence>
<keyword evidence="3" id="KW-1185">Reference proteome</keyword>
<dbReference type="EMBL" id="AFNU02000006">
    <property type="protein sequence ID" value="ERJ12017.1"/>
    <property type="molecule type" value="Genomic_DNA"/>
</dbReference>
<dbReference type="AlphaFoldDB" id="U2DUE3"/>
<reference evidence="2 3" key="2">
    <citation type="journal article" date="2013" name="PLoS ONE">
        <title>INDIGO - INtegrated Data Warehouse of MIcrobial GenOmes with Examples from the Red Sea Extremophiles.</title>
        <authorList>
            <person name="Alam I."/>
            <person name="Antunes A."/>
            <person name="Kamau A.A."/>
            <person name="Ba Alawi W."/>
            <person name="Kalkatawi M."/>
            <person name="Stingl U."/>
            <person name="Bajic V.B."/>
        </authorList>
    </citation>
    <scope>NUCLEOTIDE SEQUENCE [LARGE SCALE GENOMIC DNA]</scope>
    <source>
        <strain evidence="2 3">SSD-17B</strain>
    </source>
</reference>
<evidence type="ECO:0000256" key="1">
    <source>
        <dbReference type="SAM" id="Coils"/>
    </source>
</evidence>
<protein>
    <submittedName>
        <fullName evidence="2">Uncharacterized protein</fullName>
    </submittedName>
</protein>
<proteinExistence type="predicted"/>
<evidence type="ECO:0000313" key="2">
    <source>
        <dbReference type="EMBL" id="ERJ12017.1"/>
    </source>
</evidence>
<reference evidence="2 3" key="1">
    <citation type="journal article" date="2011" name="J. Bacteriol.">
        <title>Genome sequence of Haloplasma contractile, an unusual contractile bacterium from a deep-sea anoxic brine lake.</title>
        <authorList>
            <person name="Antunes A."/>
            <person name="Alam I."/>
            <person name="El Dorry H."/>
            <person name="Siam R."/>
            <person name="Robertson A."/>
            <person name="Bajic V.B."/>
            <person name="Stingl U."/>
        </authorList>
    </citation>
    <scope>NUCLEOTIDE SEQUENCE [LARGE SCALE GENOMIC DNA]</scope>
    <source>
        <strain evidence="2 3">SSD-17B</strain>
    </source>
</reference>
<sequence length="262" mass="31233">MYILRNITCNAYPNSGSNESTIRGEGFIWHLNPNIMNENKVRQFLLKMKIATNEIDDLNHQLKRYLNLKDHAMSIESNKTNNELKQDTDIINTINIEDELDVFGQVHRIGQEFTDTFNTDAIDEMKDELNNYKSGIKFELEDKEYDTITSKKERFKSELDDHFPNLSLYYKYLINESFYMFHDEVDDLIFLLERYFKFRKKRSKKSIDADYLKLGNDIYIAYRQIDEIFSRISLINSHKIKRLSDQQKRQLDSIVNLIHSLN</sequence>
<accession>U2DUE3</accession>
<gene>
    <name evidence="2" type="ORF">HLPCO_001931</name>
</gene>
<dbReference type="Proteomes" id="UP000005707">
    <property type="component" value="Unassembled WGS sequence"/>
</dbReference>